<dbReference type="Proteomes" id="UP000626148">
    <property type="component" value="Unassembled WGS sequence"/>
</dbReference>
<dbReference type="InterPro" id="IPR013320">
    <property type="entry name" value="ConA-like_dom_sf"/>
</dbReference>
<dbReference type="GO" id="GO:0005975">
    <property type="term" value="P:carbohydrate metabolic process"/>
    <property type="evidence" value="ECO:0007669"/>
    <property type="project" value="InterPro"/>
</dbReference>
<gene>
    <name evidence="4" type="ORF">GCM10007392_24390</name>
</gene>
<sequence>MTSFHFYITLATTLLLATGCQVSEPENNQDDTNDQTDTQTDNKTSQHHPVDKNWRLVWSDEFDGHSIDPAKWSFEQNCWGGGNNEQQCYTDRTENAFVDEGALHIRARKEEFTGPADTEDSDNYDPSVTRTLPYTSARLRTLHKGDWTYGRFEIRARLPEGQGTWPAIWMLPTDWVYGGWAASGEIDIMEAVNLKTQSDAESAQAGDLESRVHGTLHYGQAWPNNVYSGAAYDLGEADNPADDFHHYALEWERGEIRWYVDGTHFATQNQQGWYSQYEQDGSLVTGSGDAPFNRDFHLILNLAVGGNWAGNVNDTGIDAGAFPQTLSIDYVRVYQCDVDAVSGRGCATRSSAAETVAGHPAP</sequence>
<dbReference type="PANTHER" id="PTHR10963">
    <property type="entry name" value="GLYCOSYL HYDROLASE-RELATED"/>
    <property type="match status" value="1"/>
</dbReference>
<reference evidence="4" key="1">
    <citation type="journal article" date="2014" name="Int. J. Syst. Evol. Microbiol.">
        <title>Complete genome sequence of Corynebacterium casei LMG S-19264T (=DSM 44701T), isolated from a smear-ripened cheese.</title>
        <authorList>
            <consortium name="US DOE Joint Genome Institute (JGI-PGF)"/>
            <person name="Walter F."/>
            <person name="Albersmeier A."/>
            <person name="Kalinowski J."/>
            <person name="Ruckert C."/>
        </authorList>
    </citation>
    <scope>NUCLEOTIDE SEQUENCE</scope>
    <source>
        <strain evidence="4">KCTC 22169</strain>
    </source>
</reference>
<comment type="caution">
    <text evidence="4">The sequence shown here is derived from an EMBL/GenBank/DDBJ whole genome shotgun (WGS) entry which is preliminary data.</text>
</comment>
<dbReference type="CDD" id="cd08023">
    <property type="entry name" value="GH16_laminarinase_like"/>
    <property type="match status" value="1"/>
</dbReference>
<organism evidence="4 5">
    <name type="scientific">Saccharospirillum salsuginis</name>
    <dbReference type="NCBI Taxonomy" id="418750"/>
    <lineage>
        <taxon>Bacteria</taxon>
        <taxon>Pseudomonadati</taxon>
        <taxon>Pseudomonadota</taxon>
        <taxon>Gammaproteobacteria</taxon>
        <taxon>Oceanospirillales</taxon>
        <taxon>Saccharospirillaceae</taxon>
        <taxon>Saccharospirillum</taxon>
    </lineage>
</organism>
<evidence type="ECO:0000256" key="2">
    <source>
        <dbReference type="SAM" id="MobiDB-lite"/>
    </source>
</evidence>
<dbReference type="InterPro" id="IPR000757">
    <property type="entry name" value="Beta-glucanase-like"/>
</dbReference>
<dbReference type="GO" id="GO:0004553">
    <property type="term" value="F:hydrolase activity, hydrolyzing O-glycosyl compounds"/>
    <property type="evidence" value="ECO:0007669"/>
    <property type="project" value="InterPro"/>
</dbReference>
<dbReference type="InterPro" id="IPR050546">
    <property type="entry name" value="Glycosyl_Hydrlase_16"/>
</dbReference>
<dbReference type="AlphaFoldDB" id="A0A918K9A5"/>
<dbReference type="EMBL" id="BMXR01000005">
    <property type="protein sequence ID" value="GGX55779.1"/>
    <property type="molecule type" value="Genomic_DNA"/>
</dbReference>
<keyword evidence="5" id="KW-1185">Reference proteome</keyword>
<dbReference type="RefSeq" id="WP_189608931.1">
    <property type="nucleotide sequence ID" value="NZ_BMXR01000005.1"/>
</dbReference>
<evidence type="ECO:0000259" key="3">
    <source>
        <dbReference type="PROSITE" id="PS51762"/>
    </source>
</evidence>
<feature type="region of interest" description="Disordered" evidence="2">
    <location>
        <begin position="110"/>
        <end position="129"/>
    </location>
</feature>
<name>A0A918K9A5_9GAMM</name>
<dbReference type="Pfam" id="PF00722">
    <property type="entry name" value="Glyco_hydro_16"/>
    <property type="match status" value="1"/>
</dbReference>
<proteinExistence type="inferred from homology"/>
<feature type="region of interest" description="Disordered" evidence="2">
    <location>
        <begin position="23"/>
        <end position="49"/>
    </location>
</feature>
<evidence type="ECO:0000313" key="5">
    <source>
        <dbReference type="Proteomes" id="UP000626148"/>
    </source>
</evidence>
<comment type="similarity">
    <text evidence="1">Belongs to the glycosyl hydrolase 16 family.</text>
</comment>
<protein>
    <submittedName>
        <fullName evidence="4">Beta-glucanase</fullName>
    </submittedName>
</protein>
<dbReference type="Gene3D" id="2.60.120.200">
    <property type="match status" value="1"/>
</dbReference>
<evidence type="ECO:0000313" key="4">
    <source>
        <dbReference type="EMBL" id="GGX55779.1"/>
    </source>
</evidence>
<dbReference type="PROSITE" id="PS51762">
    <property type="entry name" value="GH16_2"/>
    <property type="match status" value="1"/>
</dbReference>
<reference evidence="4" key="2">
    <citation type="submission" date="2020-09" db="EMBL/GenBank/DDBJ databases">
        <authorList>
            <person name="Sun Q."/>
            <person name="Kim S."/>
        </authorList>
    </citation>
    <scope>NUCLEOTIDE SEQUENCE</scope>
    <source>
        <strain evidence="4">KCTC 22169</strain>
    </source>
</reference>
<dbReference type="SUPFAM" id="SSF49899">
    <property type="entry name" value="Concanavalin A-like lectins/glucanases"/>
    <property type="match status" value="1"/>
</dbReference>
<accession>A0A918K9A5</accession>
<dbReference type="PANTHER" id="PTHR10963:SF55">
    <property type="entry name" value="GLYCOSIDE HYDROLASE FAMILY 16 PROTEIN"/>
    <property type="match status" value="1"/>
</dbReference>
<evidence type="ECO:0000256" key="1">
    <source>
        <dbReference type="ARBA" id="ARBA00006865"/>
    </source>
</evidence>
<feature type="domain" description="GH16" evidence="3">
    <location>
        <begin position="37"/>
        <end position="339"/>
    </location>
</feature>